<comment type="subcellular location">
    <subcellularLocation>
        <location evidence="1">Nucleus</location>
    </subcellularLocation>
</comment>
<protein>
    <recommendedName>
        <fullName evidence="5">Chromo domain-containing protein</fullName>
    </recommendedName>
</protein>
<dbReference type="Pfam" id="PF20150">
    <property type="entry name" value="2EXR"/>
    <property type="match status" value="1"/>
</dbReference>
<dbReference type="SMART" id="SM00298">
    <property type="entry name" value="CHROMO"/>
    <property type="match status" value="3"/>
</dbReference>
<dbReference type="AlphaFoldDB" id="A0A2J6PN45"/>
<dbReference type="PANTHER" id="PTHR22812">
    <property type="entry name" value="CHROMOBOX PROTEIN"/>
    <property type="match status" value="1"/>
</dbReference>
<comment type="subunit">
    <text evidence="2">Component of the NuA4 histone acetyltransferase complex.</text>
</comment>
<dbReference type="SUPFAM" id="SSF54160">
    <property type="entry name" value="Chromo domain-like"/>
    <property type="match status" value="2"/>
</dbReference>
<dbReference type="InterPro" id="IPR051219">
    <property type="entry name" value="Heterochromatin_chromo-domain"/>
</dbReference>
<feature type="compositionally biased region" description="Low complexity" evidence="4">
    <location>
        <begin position="351"/>
        <end position="382"/>
    </location>
</feature>
<dbReference type="InterPro" id="IPR016197">
    <property type="entry name" value="Chromo-like_dom_sf"/>
</dbReference>
<evidence type="ECO:0000256" key="1">
    <source>
        <dbReference type="ARBA" id="ARBA00004123"/>
    </source>
</evidence>
<feature type="region of interest" description="Disordered" evidence="4">
    <location>
        <begin position="548"/>
        <end position="617"/>
    </location>
</feature>
<dbReference type="EMBL" id="KZ613513">
    <property type="protein sequence ID" value="PMD15458.1"/>
    <property type="molecule type" value="Genomic_DNA"/>
</dbReference>
<sequence length="729" mass="82296">MALQFPSLPSELRHQIYDLALDRKPRNVEVEVRDDRVISKTPPPALLHLNREARDFTLRIYKPWLPQFAGTPVHAPYAAFMAKYRHSRPRPLSCLDDVCFDMERDTLICRTGLVLPYRFLEGDTLSCWNRFISPQILAPSPISFFGSIEECYLRRMAVNIEGHFDIVSVILKLLNAKNLETLWVIDGGSLDPTFNTRVINVMLGRIAEVNNARGRDAYPSYVAPTCVSVPTGSFLPIPGPGNPAQWHVSSLKVQPPQIRAELASEHLAPSQVWTTYKYSPAVTDTTSLSVEVSMKEEKKSRKRKADQELDVALAAEAEERANRTQLWVGAGDFAQGREEIGRQPVIIEHATSSPPVTSSSSALASEASSSSQSDVSSSQPASGAGSVRDEDDNSEASDSESDDDVQDEEAATRVRTPRQLHAHRFNFDIGAPELLVEWEDSPEMVTWEWVPQVDLLPTIPVMIATFIANNLALETGIPVRLHERNSGIVGFDFLVEFEGFPEEIYWTWVPETNLQARVPDMVDRWMIENAAEVNADENVDEQILAEQNYAENVRGEADAKEDVKEEGRDQEEAGAEDTDMKDGGYEDAGNEDHDDEEGGEETAEYVPKRFVAQRETPDGPEILVEWEDWPDEKDFTWEPVSNLQEDAPEMMKAWKASRKPKKILKVYEVETILGKRKIKGEWHYLVKWKGFSKDEAKSLEPCEKLAVDVPELVEAFEDRKSKRRRRRGM</sequence>
<feature type="compositionally biased region" description="Acidic residues" evidence="4">
    <location>
        <begin position="389"/>
        <end position="409"/>
    </location>
</feature>
<keyword evidence="3" id="KW-0539">Nucleus</keyword>
<feature type="domain" description="Chromo" evidence="5">
    <location>
        <begin position="667"/>
        <end position="728"/>
    </location>
</feature>
<gene>
    <name evidence="6" type="ORF">NA56DRAFT_753979</name>
</gene>
<name>A0A2J6PN45_9HELO</name>
<dbReference type="Pfam" id="PF00385">
    <property type="entry name" value="Chromo"/>
    <property type="match status" value="2"/>
</dbReference>
<reference evidence="6 7" key="1">
    <citation type="submission" date="2016-05" db="EMBL/GenBank/DDBJ databases">
        <title>A degradative enzymes factory behind the ericoid mycorrhizal symbiosis.</title>
        <authorList>
            <consortium name="DOE Joint Genome Institute"/>
            <person name="Martino E."/>
            <person name="Morin E."/>
            <person name="Grelet G."/>
            <person name="Kuo A."/>
            <person name="Kohler A."/>
            <person name="Daghino S."/>
            <person name="Barry K."/>
            <person name="Choi C."/>
            <person name="Cichocki N."/>
            <person name="Clum A."/>
            <person name="Copeland A."/>
            <person name="Hainaut M."/>
            <person name="Haridas S."/>
            <person name="Labutti K."/>
            <person name="Lindquist E."/>
            <person name="Lipzen A."/>
            <person name="Khouja H.-R."/>
            <person name="Murat C."/>
            <person name="Ohm R."/>
            <person name="Olson A."/>
            <person name="Spatafora J."/>
            <person name="Veneault-Fourrey C."/>
            <person name="Henrissat B."/>
            <person name="Grigoriev I."/>
            <person name="Martin F."/>
            <person name="Perotto S."/>
        </authorList>
    </citation>
    <scope>NUCLEOTIDE SEQUENCE [LARGE SCALE GENOMIC DNA]</scope>
    <source>
        <strain evidence="6 7">UAMH 7357</strain>
    </source>
</reference>
<dbReference type="CDD" id="cd00024">
    <property type="entry name" value="CD_CSD"/>
    <property type="match status" value="2"/>
</dbReference>
<proteinExistence type="predicted"/>
<dbReference type="InterPro" id="IPR023780">
    <property type="entry name" value="Chromo_domain"/>
</dbReference>
<feature type="compositionally biased region" description="Acidic residues" evidence="4">
    <location>
        <begin position="588"/>
        <end position="603"/>
    </location>
</feature>
<keyword evidence="7" id="KW-1185">Reference proteome</keyword>
<dbReference type="InterPro" id="IPR045518">
    <property type="entry name" value="2EXR"/>
</dbReference>
<dbReference type="OrthoDB" id="433924at2759"/>
<feature type="compositionally biased region" description="Basic and acidic residues" evidence="4">
    <location>
        <begin position="553"/>
        <end position="571"/>
    </location>
</feature>
<dbReference type="Gene3D" id="2.40.50.40">
    <property type="match status" value="2"/>
</dbReference>
<dbReference type="GO" id="GO:0006338">
    <property type="term" value="P:chromatin remodeling"/>
    <property type="evidence" value="ECO:0007669"/>
    <property type="project" value="UniProtKB-ARBA"/>
</dbReference>
<dbReference type="InterPro" id="IPR000953">
    <property type="entry name" value="Chromo/chromo_shadow_dom"/>
</dbReference>
<evidence type="ECO:0000256" key="3">
    <source>
        <dbReference type="ARBA" id="ARBA00023242"/>
    </source>
</evidence>
<evidence type="ECO:0000313" key="7">
    <source>
        <dbReference type="Proteomes" id="UP000235672"/>
    </source>
</evidence>
<evidence type="ECO:0000256" key="2">
    <source>
        <dbReference type="ARBA" id="ARBA00011353"/>
    </source>
</evidence>
<accession>A0A2J6PN45</accession>
<dbReference type="PROSITE" id="PS50013">
    <property type="entry name" value="CHROMO_2"/>
    <property type="match status" value="2"/>
</dbReference>
<organism evidence="6 7">
    <name type="scientific">Hyaloscypha hepaticicola</name>
    <dbReference type="NCBI Taxonomy" id="2082293"/>
    <lineage>
        <taxon>Eukaryota</taxon>
        <taxon>Fungi</taxon>
        <taxon>Dikarya</taxon>
        <taxon>Ascomycota</taxon>
        <taxon>Pezizomycotina</taxon>
        <taxon>Leotiomycetes</taxon>
        <taxon>Helotiales</taxon>
        <taxon>Hyaloscyphaceae</taxon>
        <taxon>Hyaloscypha</taxon>
    </lineage>
</organism>
<feature type="domain" description="Chromo" evidence="5">
    <location>
        <begin position="605"/>
        <end position="658"/>
    </location>
</feature>
<dbReference type="GO" id="GO:0005634">
    <property type="term" value="C:nucleus"/>
    <property type="evidence" value="ECO:0007669"/>
    <property type="project" value="UniProtKB-SubCell"/>
</dbReference>
<feature type="region of interest" description="Disordered" evidence="4">
    <location>
        <begin position="351"/>
        <end position="416"/>
    </location>
</feature>
<evidence type="ECO:0000313" key="6">
    <source>
        <dbReference type="EMBL" id="PMD15458.1"/>
    </source>
</evidence>
<evidence type="ECO:0000259" key="5">
    <source>
        <dbReference type="PROSITE" id="PS50013"/>
    </source>
</evidence>
<dbReference type="STRING" id="1745343.A0A2J6PN45"/>
<dbReference type="Proteomes" id="UP000235672">
    <property type="component" value="Unassembled WGS sequence"/>
</dbReference>
<evidence type="ECO:0000256" key="4">
    <source>
        <dbReference type="SAM" id="MobiDB-lite"/>
    </source>
</evidence>